<comment type="caution">
    <text evidence="3">The sequence shown here is derived from an EMBL/GenBank/DDBJ whole genome shotgun (WGS) entry which is preliminary data.</text>
</comment>
<dbReference type="Gene3D" id="3.40.50.720">
    <property type="entry name" value="NAD(P)-binding Rossmann-like Domain"/>
    <property type="match status" value="2"/>
</dbReference>
<dbReference type="Gene3D" id="3.90.25.10">
    <property type="entry name" value="UDP-galactose 4-epimerase, domain 1"/>
    <property type="match status" value="1"/>
</dbReference>
<dbReference type="PANTHER" id="PTHR43000">
    <property type="entry name" value="DTDP-D-GLUCOSE 4,6-DEHYDRATASE-RELATED"/>
    <property type="match status" value="1"/>
</dbReference>
<accession>A0ABT0XWI5</accession>
<evidence type="ECO:0000313" key="4">
    <source>
        <dbReference type="Proteomes" id="UP001523216"/>
    </source>
</evidence>
<dbReference type="InterPro" id="IPR001509">
    <property type="entry name" value="Epimerase_deHydtase"/>
</dbReference>
<name>A0ABT0XWI5_9ACTN</name>
<dbReference type="RefSeq" id="WP_251797464.1">
    <property type="nucleotide sequence ID" value="NZ_JAMQOL010000010.1"/>
</dbReference>
<evidence type="ECO:0000259" key="2">
    <source>
        <dbReference type="Pfam" id="PF01370"/>
    </source>
</evidence>
<sequence length="142" mass="15581">MNVLVTGGAGFIGSHFVRAMLAGRLPGLEDARVTVLDKLAHAGNFANLGAVAHDKWLDFVPGDVADAALAEVVVRRHDAIVHFAAEHDVTANVEHDVTSNILDDDKIRQNLGWHPRVEFASGLNSTVRWYRDNPDAWRPLLQ</sequence>
<evidence type="ECO:0000313" key="3">
    <source>
        <dbReference type="EMBL" id="MCM4077598.1"/>
    </source>
</evidence>
<reference evidence="3 4" key="1">
    <citation type="submission" date="2022-06" db="EMBL/GenBank/DDBJ databases">
        <title>Actinoplanes abujensis sp. nov., isolated from Nigerian arid soil.</title>
        <authorList>
            <person name="Ding P."/>
        </authorList>
    </citation>
    <scope>NUCLEOTIDE SEQUENCE [LARGE SCALE GENOMIC DNA]</scope>
    <source>
        <strain evidence="4">TRM88002</strain>
    </source>
</reference>
<protein>
    <submittedName>
        <fullName evidence="3">GDP-mannose 4,6-dehydratase</fullName>
        <ecNumber evidence="3">4.2.1.47</ecNumber>
    </submittedName>
</protein>
<keyword evidence="4" id="KW-1185">Reference proteome</keyword>
<dbReference type="Proteomes" id="UP001523216">
    <property type="component" value="Unassembled WGS sequence"/>
</dbReference>
<dbReference type="Pfam" id="PF01370">
    <property type="entry name" value="Epimerase"/>
    <property type="match status" value="1"/>
</dbReference>
<dbReference type="GO" id="GO:0008446">
    <property type="term" value="F:GDP-mannose 4,6-dehydratase activity"/>
    <property type="evidence" value="ECO:0007669"/>
    <property type="project" value="UniProtKB-EC"/>
</dbReference>
<feature type="domain" description="NAD-dependent epimerase/dehydratase" evidence="2">
    <location>
        <begin position="3"/>
        <end position="96"/>
    </location>
</feature>
<dbReference type="InterPro" id="IPR036291">
    <property type="entry name" value="NAD(P)-bd_dom_sf"/>
</dbReference>
<dbReference type="EMBL" id="JAMQOL010000010">
    <property type="protein sequence ID" value="MCM4077598.1"/>
    <property type="molecule type" value="Genomic_DNA"/>
</dbReference>
<keyword evidence="3" id="KW-0456">Lyase</keyword>
<comment type="similarity">
    <text evidence="1">Belongs to the NAD(P)-dependent epimerase/dehydratase family.</text>
</comment>
<evidence type="ECO:0000256" key="1">
    <source>
        <dbReference type="ARBA" id="ARBA00007637"/>
    </source>
</evidence>
<gene>
    <name evidence="3" type="ORF">LXN57_08480</name>
</gene>
<organism evidence="3 4">
    <name type="scientific">Paractinoplanes hotanensis</name>
    <dbReference type="NCBI Taxonomy" id="2906497"/>
    <lineage>
        <taxon>Bacteria</taxon>
        <taxon>Bacillati</taxon>
        <taxon>Actinomycetota</taxon>
        <taxon>Actinomycetes</taxon>
        <taxon>Micromonosporales</taxon>
        <taxon>Micromonosporaceae</taxon>
        <taxon>Paractinoplanes</taxon>
    </lineage>
</organism>
<proteinExistence type="inferred from homology"/>
<dbReference type="EC" id="4.2.1.47" evidence="3"/>
<dbReference type="SUPFAM" id="SSF51735">
    <property type="entry name" value="NAD(P)-binding Rossmann-fold domains"/>
    <property type="match status" value="1"/>
</dbReference>